<feature type="domain" description="MutL C-terminal dimerisation" evidence="4">
    <location>
        <begin position="727"/>
        <end position="888"/>
    </location>
</feature>
<feature type="domain" description="DNA mismatch repair protein S5" evidence="5">
    <location>
        <begin position="218"/>
        <end position="342"/>
    </location>
</feature>
<dbReference type="GO" id="GO:0140664">
    <property type="term" value="F:ATP-dependent DNA damage sensor activity"/>
    <property type="evidence" value="ECO:0007669"/>
    <property type="project" value="InterPro"/>
</dbReference>
<dbReference type="InterPro" id="IPR036890">
    <property type="entry name" value="HATPase_C_sf"/>
</dbReference>
<evidence type="ECO:0000259" key="5">
    <source>
        <dbReference type="SMART" id="SM01340"/>
    </source>
</evidence>
<evidence type="ECO:0000259" key="4">
    <source>
        <dbReference type="SMART" id="SM00853"/>
    </source>
</evidence>
<feature type="compositionally biased region" description="Basic residues" evidence="3">
    <location>
        <begin position="518"/>
        <end position="528"/>
    </location>
</feature>
<dbReference type="Pfam" id="PF01119">
    <property type="entry name" value="DNA_mis_repair"/>
    <property type="match status" value="1"/>
</dbReference>
<dbReference type="InterPro" id="IPR014762">
    <property type="entry name" value="DNA_mismatch_repair_CS"/>
</dbReference>
<dbReference type="Gene3D" id="3.30.1370.100">
    <property type="entry name" value="MutL, C-terminal domain, regulatory subdomain"/>
    <property type="match status" value="1"/>
</dbReference>
<dbReference type="Proteomes" id="UP001295684">
    <property type="component" value="Unassembled WGS sequence"/>
</dbReference>
<dbReference type="InterPro" id="IPR042121">
    <property type="entry name" value="MutL_C_regsub"/>
</dbReference>
<dbReference type="Gene3D" id="3.30.1540.20">
    <property type="entry name" value="MutL, C-terminal domain, dimerisation subdomain"/>
    <property type="match status" value="1"/>
</dbReference>
<proteinExistence type="inferred from homology"/>
<dbReference type="SMART" id="SM00853">
    <property type="entry name" value="MutL_C"/>
    <property type="match status" value="1"/>
</dbReference>
<sequence>MAGMLNKIDKDSIRQICSSQVVTDLKGAIKELVENSIDACAKKIDIKFFQYGLEGMEVADTGKGINEADFDIIAKRGTTSKISELEDIYKIKSLGFRGEALNSLCSLGEVSISTKTEDNELGYFLKFDEAGELISKKQIARNVGTTVSIKNLFRKLPVRYNEFKKTCKSQFTKALSGMQSYAIINSHIKFTLTNTTKGSKQLNTLIRTNGDGDMKTNIITIIGKKKTQELIEFECDLPHCKISGFVTKYISSGSMQSGKINRDSVHCYLNNRPIDLPKKIINCFMEIYKQFSAQVTPVIILNFQVEDQYYDINVSPDKREIFLKNEQEIIKGLKLHLNNFFEDIQKSKLVENLKKKEDSFNPTLDVKDNMIIKSLQKKKVIHQQDQMDEEEEEKFQARKDSGAQKSMSDHSQRFSQYKTNLRKRTSLQQSQGSSEGSKKIKSEVPRVKRLKTEYEIECENEELEDSSQKSTHKTEKKFTAFEPKRPSIDLEALKSRIKKNNTMTRQEKQKNFLSKFKAASKRGNRKRLSKEPEEESQQEEKPKDYMSAVERTFGPTQVKYLDKENDPAYELNQELMNHQEEQKTLFKREKIQLVNKNVSLDSNLNISSQGDQNIDITKESADPDSILREHPMNSEKLVFMEKLPVTTGFDTSDSEVSLDINRLPSILEREKQRYEELSSKKSENIIQRNKKKNILTNPGDLDNNIIDVDESKLDEMFGKEDFKKLRIIGQFNLGFILAVREDTNQLFILDQHATDEKFNFERLSKSTVIHSQPLVCPINHDVNVCELLALKEHEDVFVKNGFRFEFDNSDKETCNRIKIKTLPYSKNIQFTVDDFNELLSKITEDIDMNEMKKLEKDFLHKDIYRPKKVRNMLANRACRNSIMIGKALTKPKMKEIAINLSNLECPWNCPHGRPTMRFLIKLDDIPNSYEEFGTEPKILKRN</sequence>
<dbReference type="SUPFAM" id="SSF54211">
    <property type="entry name" value="Ribosomal protein S5 domain 2-like"/>
    <property type="match status" value="1"/>
</dbReference>
<organism evidence="6 7">
    <name type="scientific">Euplotes crassus</name>
    <dbReference type="NCBI Taxonomy" id="5936"/>
    <lineage>
        <taxon>Eukaryota</taxon>
        <taxon>Sar</taxon>
        <taxon>Alveolata</taxon>
        <taxon>Ciliophora</taxon>
        <taxon>Intramacronucleata</taxon>
        <taxon>Spirotrichea</taxon>
        <taxon>Hypotrichia</taxon>
        <taxon>Euplotida</taxon>
        <taxon>Euplotidae</taxon>
        <taxon>Moneuplotes</taxon>
    </lineage>
</organism>
<dbReference type="GO" id="GO:0006298">
    <property type="term" value="P:mismatch repair"/>
    <property type="evidence" value="ECO:0007669"/>
    <property type="project" value="InterPro"/>
</dbReference>
<name>A0AAD1Y2E7_EUPCR</name>
<accession>A0AAD1Y2E7</accession>
<reference evidence="6" key="1">
    <citation type="submission" date="2023-07" db="EMBL/GenBank/DDBJ databases">
        <authorList>
            <consortium name="AG Swart"/>
            <person name="Singh M."/>
            <person name="Singh A."/>
            <person name="Seah K."/>
            <person name="Emmerich C."/>
        </authorList>
    </citation>
    <scope>NUCLEOTIDE SEQUENCE</scope>
    <source>
        <strain evidence="6">DP1</strain>
    </source>
</reference>
<evidence type="ECO:0000256" key="1">
    <source>
        <dbReference type="ARBA" id="ARBA00006082"/>
    </source>
</evidence>
<dbReference type="CDD" id="cd16926">
    <property type="entry name" value="HATPase_MutL-MLH-PMS-like"/>
    <property type="match status" value="1"/>
</dbReference>
<dbReference type="PANTHER" id="PTHR10073:SF52">
    <property type="entry name" value="MISMATCH REPAIR ENDONUCLEASE PMS2"/>
    <property type="match status" value="1"/>
</dbReference>
<dbReference type="GO" id="GO:0005524">
    <property type="term" value="F:ATP binding"/>
    <property type="evidence" value="ECO:0007669"/>
    <property type="project" value="InterPro"/>
</dbReference>
<protein>
    <submittedName>
        <fullName evidence="6">Uncharacterized protein</fullName>
    </submittedName>
</protein>
<dbReference type="InterPro" id="IPR037198">
    <property type="entry name" value="MutL_C_sf"/>
</dbReference>
<dbReference type="PROSITE" id="PS00058">
    <property type="entry name" value="DNA_MISMATCH_REPAIR_1"/>
    <property type="match status" value="1"/>
</dbReference>
<keyword evidence="7" id="KW-1185">Reference proteome</keyword>
<dbReference type="InterPro" id="IPR014790">
    <property type="entry name" value="MutL_C"/>
</dbReference>
<dbReference type="FunFam" id="3.30.565.10:FF:000017">
    <property type="entry name" value="PMS1 homolog 1, mismatch repair system component"/>
    <property type="match status" value="1"/>
</dbReference>
<comment type="caution">
    <text evidence="6">The sequence shown here is derived from an EMBL/GenBank/DDBJ whole genome shotgun (WGS) entry which is preliminary data.</text>
</comment>
<dbReference type="SMART" id="SM01340">
    <property type="entry name" value="DNA_mis_repair"/>
    <property type="match status" value="1"/>
</dbReference>
<dbReference type="GO" id="GO:0032389">
    <property type="term" value="C:MutLalpha complex"/>
    <property type="evidence" value="ECO:0007669"/>
    <property type="project" value="TreeGrafter"/>
</dbReference>
<dbReference type="InterPro" id="IPR013507">
    <property type="entry name" value="DNA_mismatch_S5_2-like"/>
</dbReference>
<dbReference type="InterPro" id="IPR042120">
    <property type="entry name" value="MutL_C_dimsub"/>
</dbReference>
<evidence type="ECO:0000256" key="2">
    <source>
        <dbReference type="ARBA" id="ARBA00022763"/>
    </source>
</evidence>
<evidence type="ECO:0000256" key="3">
    <source>
        <dbReference type="SAM" id="MobiDB-lite"/>
    </source>
</evidence>
<dbReference type="NCBIfam" id="TIGR00585">
    <property type="entry name" value="mutl"/>
    <property type="match status" value="1"/>
</dbReference>
<dbReference type="AlphaFoldDB" id="A0AAD1Y2E7"/>
<feature type="region of interest" description="Disordered" evidence="3">
    <location>
        <begin position="500"/>
        <end position="544"/>
    </location>
</feature>
<feature type="compositionally biased region" description="Low complexity" evidence="3">
    <location>
        <begin position="426"/>
        <end position="435"/>
    </location>
</feature>
<dbReference type="Gene3D" id="3.30.230.10">
    <property type="match status" value="1"/>
</dbReference>
<dbReference type="Gene3D" id="3.30.565.10">
    <property type="entry name" value="Histidine kinase-like ATPase, C-terminal domain"/>
    <property type="match status" value="1"/>
</dbReference>
<feature type="region of interest" description="Disordered" evidence="3">
    <location>
        <begin position="459"/>
        <end position="478"/>
    </location>
</feature>
<dbReference type="SUPFAM" id="SSF118116">
    <property type="entry name" value="DNA mismatch repair protein MutL"/>
    <property type="match status" value="1"/>
</dbReference>
<dbReference type="InterPro" id="IPR020568">
    <property type="entry name" value="Ribosomal_Su5_D2-typ_SF"/>
</dbReference>
<dbReference type="FunFam" id="3.30.1370.100:FF:000001">
    <property type="entry name" value="Mismatch repair endonuclease pms1, putative"/>
    <property type="match status" value="1"/>
</dbReference>
<feature type="compositionally biased region" description="Basic and acidic residues" evidence="3">
    <location>
        <begin position="394"/>
        <end position="412"/>
    </location>
</feature>
<dbReference type="SUPFAM" id="SSF55874">
    <property type="entry name" value="ATPase domain of HSP90 chaperone/DNA topoisomerase II/histidine kinase"/>
    <property type="match status" value="1"/>
</dbReference>
<dbReference type="EMBL" id="CAMPGE010024981">
    <property type="protein sequence ID" value="CAI2382786.1"/>
    <property type="molecule type" value="Genomic_DNA"/>
</dbReference>
<keyword evidence="2" id="KW-0227">DNA damage</keyword>
<comment type="similarity">
    <text evidence="1">Belongs to the DNA mismatch repair MutL/HexB family.</text>
</comment>
<dbReference type="InterPro" id="IPR002099">
    <property type="entry name" value="MutL/Mlh/PMS"/>
</dbReference>
<gene>
    <name evidence="6" type="ORF">ECRASSUSDP1_LOCUS24272</name>
</gene>
<feature type="region of interest" description="Disordered" evidence="3">
    <location>
        <begin position="382"/>
        <end position="444"/>
    </location>
</feature>
<evidence type="ECO:0000313" key="6">
    <source>
        <dbReference type="EMBL" id="CAI2382786.1"/>
    </source>
</evidence>
<dbReference type="GO" id="GO:0030983">
    <property type="term" value="F:mismatched DNA binding"/>
    <property type="evidence" value="ECO:0007669"/>
    <property type="project" value="InterPro"/>
</dbReference>
<dbReference type="Pfam" id="PF13589">
    <property type="entry name" value="HATPase_c_3"/>
    <property type="match status" value="1"/>
</dbReference>
<dbReference type="Pfam" id="PF08676">
    <property type="entry name" value="MutL_C"/>
    <property type="match status" value="1"/>
</dbReference>
<dbReference type="PANTHER" id="PTHR10073">
    <property type="entry name" value="DNA MISMATCH REPAIR PROTEIN MLH, PMS, MUTL"/>
    <property type="match status" value="1"/>
</dbReference>
<dbReference type="InterPro" id="IPR038973">
    <property type="entry name" value="MutL/Mlh/Pms-like"/>
</dbReference>
<evidence type="ECO:0000313" key="7">
    <source>
        <dbReference type="Proteomes" id="UP001295684"/>
    </source>
</evidence>
<dbReference type="InterPro" id="IPR014721">
    <property type="entry name" value="Ribsml_uS5_D2-typ_fold_subgr"/>
</dbReference>
<dbReference type="GO" id="GO:0016887">
    <property type="term" value="F:ATP hydrolysis activity"/>
    <property type="evidence" value="ECO:0007669"/>
    <property type="project" value="InterPro"/>
</dbReference>